<proteinExistence type="inferred from homology"/>
<reference evidence="6" key="1">
    <citation type="submission" date="2020-03" db="EMBL/GenBank/DDBJ databases">
        <authorList>
            <person name="Guo F."/>
        </authorList>
    </citation>
    <scope>NUCLEOTIDE SEQUENCE</scope>
    <source>
        <strain evidence="6">JCM 30134</strain>
    </source>
</reference>
<keyword evidence="7" id="KW-1185">Reference proteome</keyword>
<dbReference type="Pfam" id="PF00877">
    <property type="entry name" value="NLPC_P60"/>
    <property type="match status" value="1"/>
</dbReference>
<comment type="caution">
    <text evidence="6">The sequence shown here is derived from an EMBL/GenBank/DDBJ whole genome shotgun (WGS) entry which is preliminary data.</text>
</comment>
<dbReference type="SUPFAM" id="SSF54001">
    <property type="entry name" value="Cysteine proteinases"/>
    <property type="match status" value="1"/>
</dbReference>
<evidence type="ECO:0000256" key="1">
    <source>
        <dbReference type="ARBA" id="ARBA00007074"/>
    </source>
</evidence>
<dbReference type="GO" id="GO:0006508">
    <property type="term" value="P:proteolysis"/>
    <property type="evidence" value="ECO:0007669"/>
    <property type="project" value="UniProtKB-KW"/>
</dbReference>
<keyword evidence="4" id="KW-0788">Thiol protease</keyword>
<organism evidence="6 7">
    <name type="scientific">Pseudomaricurvus hydrocarbonicus</name>
    <dbReference type="NCBI Taxonomy" id="1470433"/>
    <lineage>
        <taxon>Bacteria</taxon>
        <taxon>Pseudomonadati</taxon>
        <taxon>Pseudomonadota</taxon>
        <taxon>Gammaproteobacteria</taxon>
        <taxon>Cellvibrionales</taxon>
        <taxon>Cellvibrionaceae</taxon>
        <taxon>Pseudomaricurvus</taxon>
    </lineage>
</organism>
<feature type="domain" description="NlpC/P60" evidence="5">
    <location>
        <begin position="1"/>
        <end position="132"/>
    </location>
</feature>
<evidence type="ECO:0000313" key="7">
    <source>
        <dbReference type="Proteomes" id="UP000787472"/>
    </source>
</evidence>
<evidence type="ECO:0000256" key="3">
    <source>
        <dbReference type="ARBA" id="ARBA00022801"/>
    </source>
</evidence>
<evidence type="ECO:0000313" key="6">
    <source>
        <dbReference type="EMBL" id="NHO64613.1"/>
    </source>
</evidence>
<dbReference type="EMBL" id="JAAONZ010000002">
    <property type="protein sequence ID" value="NHO64613.1"/>
    <property type="molecule type" value="Genomic_DNA"/>
</dbReference>
<evidence type="ECO:0000259" key="5">
    <source>
        <dbReference type="PROSITE" id="PS51935"/>
    </source>
</evidence>
<keyword evidence="2" id="KW-0645">Protease</keyword>
<sequence>MKPIKLSDHARELMGVPFLHQGRNPAVGIDCAGMVSIAMQRFGVEHTDVKGYNRNPDGKTLKNHLDSQVNLRQIPFPVAECIILFRIKRDPQHVAIYDGNEIIHAYSTAKKVTSNPLDEWWMSRIVACYEVIQ</sequence>
<dbReference type="PROSITE" id="PS51935">
    <property type="entry name" value="NLPC_P60"/>
    <property type="match status" value="1"/>
</dbReference>
<dbReference type="RefSeq" id="WP_167181817.1">
    <property type="nucleotide sequence ID" value="NZ_JAAONZ010000002.1"/>
</dbReference>
<accession>A0A9E5MLI6</accession>
<keyword evidence="3" id="KW-0378">Hydrolase</keyword>
<comment type="similarity">
    <text evidence="1">Belongs to the peptidase C40 family.</text>
</comment>
<gene>
    <name evidence="6" type="ORF">G8770_03515</name>
</gene>
<dbReference type="InterPro" id="IPR038765">
    <property type="entry name" value="Papain-like_cys_pep_sf"/>
</dbReference>
<protein>
    <submittedName>
        <fullName evidence="6">C40 family peptidase</fullName>
    </submittedName>
</protein>
<evidence type="ECO:0000256" key="2">
    <source>
        <dbReference type="ARBA" id="ARBA00022670"/>
    </source>
</evidence>
<dbReference type="InterPro" id="IPR000064">
    <property type="entry name" value="NLP_P60_dom"/>
</dbReference>
<evidence type="ECO:0000256" key="4">
    <source>
        <dbReference type="ARBA" id="ARBA00022807"/>
    </source>
</evidence>
<dbReference type="AlphaFoldDB" id="A0A9E5MLI6"/>
<dbReference type="GO" id="GO:0008234">
    <property type="term" value="F:cysteine-type peptidase activity"/>
    <property type="evidence" value="ECO:0007669"/>
    <property type="project" value="UniProtKB-KW"/>
</dbReference>
<dbReference type="Gene3D" id="3.90.1720.10">
    <property type="entry name" value="endopeptidase domain like (from Nostoc punctiforme)"/>
    <property type="match status" value="1"/>
</dbReference>
<name>A0A9E5MLI6_9GAMM</name>
<dbReference type="Proteomes" id="UP000787472">
    <property type="component" value="Unassembled WGS sequence"/>
</dbReference>